<dbReference type="GO" id="GO:1990961">
    <property type="term" value="P:xenobiotic detoxification by transmembrane export across the plasma membrane"/>
    <property type="evidence" value="ECO:0007669"/>
    <property type="project" value="InterPro"/>
</dbReference>
<dbReference type="AlphaFoldDB" id="A0A2W2BWL8"/>
<keyword evidence="8" id="KW-0997">Cell inner membrane</keyword>
<keyword evidence="3 8" id="KW-0813">Transport</keyword>
<evidence type="ECO:0000259" key="9">
    <source>
        <dbReference type="PROSITE" id="PS50850"/>
    </source>
</evidence>
<dbReference type="PROSITE" id="PS50850">
    <property type="entry name" value="MFS"/>
    <property type="match status" value="1"/>
</dbReference>
<evidence type="ECO:0000256" key="6">
    <source>
        <dbReference type="ARBA" id="ARBA00022989"/>
    </source>
</evidence>
<feature type="transmembrane region" description="Helical" evidence="8">
    <location>
        <begin position="342"/>
        <end position="365"/>
    </location>
</feature>
<evidence type="ECO:0000313" key="11">
    <source>
        <dbReference type="Proteomes" id="UP000248795"/>
    </source>
</evidence>
<dbReference type="Proteomes" id="UP000248795">
    <property type="component" value="Unassembled WGS sequence"/>
</dbReference>
<reference evidence="11" key="1">
    <citation type="submission" date="2018-06" db="EMBL/GenBank/DDBJ databases">
        <title>Aestuariibacter litoralis strain KCTC 52945T.</title>
        <authorList>
            <person name="Li X."/>
            <person name="Salam N."/>
            <person name="Li J.-L."/>
            <person name="Chen Y.-M."/>
            <person name="Yang Z.-W."/>
            <person name="Zhang L.-Y."/>
            <person name="Han M.-X."/>
            <person name="Xiao M."/>
            <person name="Li W.-J."/>
        </authorList>
    </citation>
    <scope>NUCLEOTIDE SEQUENCE [LARGE SCALE GENOMIC DNA]</scope>
    <source>
        <strain evidence="11">KCTC 52945</strain>
    </source>
</reference>
<feature type="transmembrane region" description="Helical" evidence="8">
    <location>
        <begin position="12"/>
        <end position="37"/>
    </location>
</feature>
<sequence length="399" mass="42995">MRGTDRLSVEFIVLVALLNAMVAMSIDTMLPAIGTIAHELGAADPNSRQYIITTFFAGLTLGTLIYGPWSDALGRKPTIVIGLSFYALGSLICLFSVNFPMILIGRFIQGFGASSPRIVSIAMVRDGQAGAAMARVMSFVMMVFMLVPMLAPSVGTLVLLFVGWRMIFVGFLVVGIVAGLWLWFRQDETLPREKRTPLAVSSLINAAGEVLRNPIAMGYTVGAGTIFGAFIIYLGTSQQVFAELYGQGAYFALWFAFFAGGMAIAMMVNARLVMRYGMRKLSKWSLRGFLTLSAVALVVSLLMGGLPPLWFIAGYLFLSFFCSGLLFGNFNAIAMEPMGRIAGMAAAIIGSLSSLIAILTGGYIGQLYNGTVIPLVAGFAGLGLVTFAVTEWAERHRRR</sequence>
<feature type="transmembrane region" description="Helical" evidence="8">
    <location>
        <begin position="136"/>
        <end position="160"/>
    </location>
</feature>
<comment type="similarity">
    <text evidence="2 8">Belongs to the major facilitator superfamily. Bcr/CmlA family.</text>
</comment>
<feature type="transmembrane region" description="Helical" evidence="8">
    <location>
        <begin position="166"/>
        <end position="184"/>
    </location>
</feature>
<evidence type="ECO:0000256" key="1">
    <source>
        <dbReference type="ARBA" id="ARBA00004651"/>
    </source>
</evidence>
<dbReference type="NCBIfam" id="TIGR00710">
    <property type="entry name" value="efflux_Bcr_CflA"/>
    <property type="match status" value="1"/>
</dbReference>
<dbReference type="InterPro" id="IPR004812">
    <property type="entry name" value="Efflux_drug-R_Bcr/CmlA"/>
</dbReference>
<dbReference type="SUPFAM" id="SSF103473">
    <property type="entry name" value="MFS general substrate transporter"/>
    <property type="match status" value="1"/>
</dbReference>
<organism evidence="10 11">
    <name type="scientific">Aestuariivirga litoralis</name>
    <dbReference type="NCBI Taxonomy" id="2650924"/>
    <lineage>
        <taxon>Bacteria</taxon>
        <taxon>Pseudomonadati</taxon>
        <taxon>Pseudomonadota</taxon>
        <taxon>Alphaproteobacteria</taxon>
        <taxon>Hyphomicrobiales</taxon>
        <taxon>Aestuariivirgaceae</taxon>
        <taxon>Aestuariivirga</taxon>
    </lineage>
</organism>
<dbReference type="GO" id="GO:0005886">
    <property type="term" value="C:plasma membrane"/>
    <property type="evidence" value="ECO:0007669"/>
    <property type="project" value="UniProtKB-SubCell"/>
</dbReference>
<evidence type="ECO:0000256" key="3">
    <source>
        <dbReference type="ARBA" id="ARBA00022448"/>
    </source>
</evidence>
<gene>
    <name evidence="10" type="ORF">DK847_05210</name>
</gene>
<dbReference type="PANTHER" id="PTHR23502:SF132">
    <property type="entry name" value="POLYAMINE TRANSPORTER 2-RELATED"/>
    <property type="match status" value="1"/>
</dbReference>
<dbReference type="GO" id="GO:0042910">
    <property type="term" value="F:xenobiotic transmembrane transporter activity"/>
    <property type="evidence" value="ECO:0007669"/>
    <property type="project" value="InterPro"/>
</dbReference>
<comment type="subcellular location">
    <subcellularLocation>
        <location evidence="8">Cell inner membrane</location>
        <topology evidence="8">Multi-pass membrane protein</topology>
    </subcellularLocation>
    <subcellularLocation>
        <location evidence="1">Cell membrane</location>
        <topology evidence="1">Multi-pass membrane protein</topology>
    </subcellularLocation>
</comment>
<evidence type="ECO:0000256" key="5">
    <source>
        <dbReference type="ARBA" id="ARBA00022692"/>
    </source>
</evidence>
<keyword evidence="4" id="KW-1003">Cell membrane</keyword>
<keyword evidence="11" id="KW-1185">Reference proteome</keyword>
<proteinExistence type="inferred from homology"/>
<name>A0A2W2BWL8_9HYPH</name>
<dbReference type="Pfam" id="PF07690">
    <property type="entry name" value="MFS_1"/>
    <property type="match status" value="1"/>
</dbReference>
<comment type="caution">
    <text evidence="10">The sequence shown here is derived from an EMBL/GenBank/DDBJ whole genome shotgun (WGS) entry which is preliminary data.</text>
</comment>
<feature type="transmembrane region" description="Helical" evidence="8">
    <location>
        <begin position="248"/>
        <end position="272"/>
    </location>
</feature>
<dbReference type="CDD" id="cd17320">
    <property type="entry name" value="MFS_MdfA_MDR_like"/>
    <property type="match status" value="1"/>
</dbReference>
<feature type="transmembrane region" description="Helical" evidence="8">
    <location>
        <begin position="216"/>
        <end position="236"/>
    </location>
</feature>
<feature type="transmembrane region" description="Helical" evidence="8">
    <location>
        <begin position="103"/>
        <end position="124"/>
    </location>
</feature>
<dbReference type="Gene3D" id="1.20.1720.10">
    <property type="entry name" value="Multidrug resistance protein D"/>
    <property type="match status" value="1"/>
</dbReference>
<protein>
    <recommendedName>
        <fullName evidence="8">Bcr/CflA family efflux transporter</fullName>
    </recommendedName>
</protein>
<feature type="transmembrane region" description="Helical" evidence="8">
    <location>
        <begin position="49"/>
        <end position="67"/>
    </location>
</feature>
<evidence type="ECO:0000256" key="2">
    <source>
        <dbReference type="ARBA" id="ARBA00006236"/>
    </source>
</evidence>
<keyword evidence="7 8" id="KW-0472">Membrane</keyword>
<evidence type="ECO:0000313" key="10">
    <source>
        <dbReference type="EMBL" id="PZF77826.1"/>
    </source>
</evidence>
<feature type="transmembrane region" description="Helical" evidence="8">
    <location>
        <begin position="309"/>
        <end position="330"/>
    </location>
</feature>
<keyword evidence="6 8" id="KW-1133">Transmembrane helix</keyword>
<feature type="domain" description="Major facilitator superfamily (MFS) profile" evidence="9">
    <location>
        <begin position="11"/>
        <end position="395"/>
    </location>
</feature>
<accession>A0A2W2BWL8</accession>
<dbReference type="RefSeq" id="WP_111196574.1">
    <property type="nucleotide sequence ID" value="NZ_QKVK01000002.1"/>
</dbReference>
<evidence type="ECO:0000256" key="4">
    <source>
        <dbReference type="ARBA" id="ARBA00022475"/>
    </source>
</evidence>
<feature type="transmembrane region" description="Helical" evidence="8">
    <location>
        <begin position="284"/>
        <end position="303"/>
    </location>
</feature>
<dbReference type="PANTHER" id="PTHR23502">
    <property type="entry name" value="MAJOR FACILITATOR SUPERFAMILY"/>
    <property type="match status" value="1"/>
</dbReference>
<dbReference type="InterPro" id="IPR036259">
    <property type="entry name" value="MFS_trans_sf"/>
</dbReference>
<feature type="transmembrane region" description="Helical" evidence="8">
    <location>
        <begin position="79"/>
        <end position="97"/>
    </location>
</feature>
<keyword evidence="5 8" id="KW-0812">Transmembrane</keyword>
<evidence type="ECO:0000256" key="7">
    <source>
        <dbReference type="ARBA" id="ARBA00023136"/>
    </source>
</evidence>
<dbReference type="InterPro" id="IPR020846">
    <property type="entry name" value="MFS_dom"/>
</dbReference>
<dbReference type="EMBL" id="QKVK01000002">
    <property type="protein sequence ID" value="PZF77826.1"/>
    <property type="molecule type" value="Genomic_DNA"/>
</dbReference>
<dbReference type="InterPro" id="IPR011701">
    <property type="entry name" value="MFS"/>
</dbReference>
<evidence type="ECO:0000256" key="8">
    <source>
        <dbReference type="RuleBase" id="RU365088"/>
    </source>
</evidence>
<feature type="transmembrane region" description="Helical" evidence="8">
    <location>
        <begin position="371"/>
        <end position="393"/>
    </location>
</feature>